<reference evidence="1" key="2">
    <citation type="journal article" date="2015" name="Data Brief">
        <title>Shoot transcriptome of the giant reed, Arundo donax.</title>
        <authorList>
            <person name="Barrero R.A."/>
            <person name="Guerrero F.D."/>
            <person name="Moolhuijzen P."/>
            <person name="Goolsby J.A."/>
            <person name="Tidwell J."/>
            <person name="Bellgard S.E."/>
            <person name="Bellgard M.I."/>
        </authorList>
    </citation>
    <scope>NUCLEOTIDE SEQUENCE</scope>
    <source>
        <tissue evidence="1">Shoot tissue taken approximately 20 cm above the soil surface</tissue>
    </source>
</reference>
<accession>A0A0A8ZWP2</accession>
<dbReference type="AlphaFoldDB" id="A0A0A8ZWP2"/>
<evidence type="ECO:0000313" key="1">
    <source>
        <dbReference type="EMBL" id="JAD42123.1"/>
    </source>
</evidence>
<sequence length="18" mass="2137">MGIRCYLPQLVKFMPKLV</sequence>
<organism evidence="1">
    <name type="scientific">Arundo donax</name>
    <name type="common">Giant reed</name>
    <name type="synonym">Donax arundinaceus</name>
    <dbReference type="NCBI Taxonomy" id="35708"/>
    <lineage>
        <taxon>Eukaryota</taxon>
        <taxon>Viridiplantae</taxon>
        <taxon>Streptophyta</taxon>
        <taxon>Embryophyta</taxon>
        <taxon>Tracheophyta</taxon>
        <taxon>Spermatophyta</taxon>
        <taxon>Magnoliopsida</taxon>
        <taxon>Liliopsida</taxon>
        <taxon>Poales</taxon>
        <taxon>Poaceae</taxon>
        <taxon>PACMAD clade</taxon>
        <taxon>Arundinoideae</taxon>
        <taxon>Arundineae</taxon>
        <taxon>Arundo</taxon>
    </lineage>
</organism>
<name>A0A0A8ZWP2_ARUDO</name>
<proteinExistence type="predicted"/>
<protein>
    <submittedName>
        <fullName evidence="1">Uncharacterized protein</fullName>
    </submittedName>
</protein>
<dbReference type="EMBL" id="GBRH01255772">
    <property type="protein sequence ID" value="JAD42123.1"/>
    <property type="molecule type" value="Transcribed_RNA"/>
</dbReference>
<reference evidence="1" key="1">
    <citation type="submission" date="2014-09" db="EMBL/GenBank/DDBJ databases">
        <authorList>
            <person name="Magalhaes I.L.F."/>
            <person name="Oliveira U."/>
            <person name="Santos F.R."/>
            <person name="Vidigal T.H.D.A."/>
            <person name="Brescovit A.D."/>
            <person name="Santos A.J."/>
        </authorList>
    </citation>
    <scope>NUCLEOTIDE SEQUENCE</scope>
    <source>
        <tissue evidence="1">Shoot tissue taken approximately 20 cm above the soil surface</tissue>
    </source>
</reference>